<dbReference type="EMBL" id="QSND01000002">
    <property type="protein sequence ID" value="KAA6451982.1"/>
    <property type="molecule type" value="Genomic_DNA"/>
</dbReference>
<accession>A0A5M8S1K0</accession>
<feature type="transmembrane region" description="Helical" evidence="1">
    <location>
        <begin position="9"/>
        <end position="30"/>
    </location>
</feature>
<dbReference type="Proteomes" id="UP000324326">
    <property type="component" value="Unassembled WGS sequence"/>
</dbReference>
<dbReference type="AlphaFoldDB" id="A0A5M8S1K0"/>
<proteinExistence type="predicted"/>
<protein>
    <submittedName>
        <fullName evidence="2">Uncharacterized protein</fullName>
    </submittedName>
</protein>
<keyword evidence="1" id="KW-0812">Transmembrane</keyword>
<name>A0A5M8S1K0_9BACI</name>
<reference evidence="2 3" key="1">
    <citation type="submission" date="2018-08" db="EMBL/GenBank/DDBJ databases">
        <title>Bacillus phenotypic plasticity.</title>
        <authorList>
            <person name="Hurtado E."/>
        </authorList>
    </citation>
    <scope>NUCLEOTIDE SEQUENCE [LARGE SCALE GENOMIC DNA]</scope>
    <source>
        <strain evidence="2 3">427</strain>
    </source>
</reference>
<keyword evidence="1" id="KW-0472">Membrane</keyword>
<sequence>MTQAKQDRIFCFFFLSPYDALITLVPFHIITKISLSSYIKKRFHEKVEEKIRDLSINIIKLSQKNHLLLYNKIC</sequence>
<keyword evidence="1" id="KW-1133">Transmembrane helix</keyword>
<gene>
    <name evidence="2" type="ORF">DX927_14885</name>
</gene>
<evidence type="ECO:0000313" key="2">
    <source>
        <dbReference type="EMBL" id="KAA6451982.1"/>
    </source>
</evidence>
<evidence type="ECO:0000313" key="3">
    <source>
        <dbReference type="Proteomes" id="UP000324326"/>
    </source>
</evidence>
<evidence type="ECO:0000256" key="1">
    <source>
        <dbReference type="SAM" id="Phobius"/>
    </source>
</evidence>
<comment type="caution">
    <text evidence="2">The sequence shown here is derived from an EMBL/GenBank/DDBJ whole genome shotgun (WGS) entry which is preliminary data.</text>
</comment>
<organism evidence="2 3">
    <name type="scientific">Bacillus swezeyi</name>
    <dbReference type="NCBI Taxonomy" id="1925020"/>
    <lineage>
        <taxon>Bacteria</taxon>
        <taxon>Bacillati</taxon>
        <taxon>Bacillota</taxon>
        <taxon>Bacilli</taxon>
        <taxon>Bacillales</taxon>
        <taxon>Bacillaceae</taxon>
        <taxon>Bacillus</taxon>
    </lineage>
</organism>